<evidence type="ECO:0000313" key="10">
    <source>
        <dbReference type="EMBL" id="PZM95592.1"/>
    </source>
</evidence>
<proteinExistence type="predicted"/>
<dbReference type="Pfam" id="PF01569">
    <property type="entry name" value="PAP2"/>
    <property type="match status" value="1"/>
</dbReference>
<dbReference type="SMART" id="SM00046">
    <property type="entry name" value="DAGKc"/>
    <property type="match status" value="1"/>
</dbReference>
<keyword evidence="2" id="KW-1003">Cell membrane</keyword>
<evidence type="ECO:0000256" key="1">
    <source>
        <dbReference type="ARBA" id="ARBA00004651"/>
    </source>
</evidence>
<reference evidence="9" key="4">
    <citation type="submission" date="2023-08" db="EMBL/GenBank/DDBJ databases">
        <authorList>
            <person name="Guima S.E.S."/>
            <person name="Martins L.F."/>
            <person name="Silva A.M."/>
            <person name="Setubal J.C."/>
        </authorList>
    </citation>
    <scope>NUCLEOTIDE SEQUENCE</scope>
    <source>
        <strain evidence="9">ZC4RG45</strain>
    </source>
</reference>
<organism evidence="10">
    <name type="scientific">Thermocrispum agreste</name>
    <dbReference type="NCBI Taxonomy" id="37925"/>
    <lineage>
        <taxon>Bacteria</taxon>
        <taxon>Bacillati</taxon>
        <taxon>Actinomycetota</taxon>
        <taxon>Actinomycetes</taxon>
        <taxon>Pseudonocardiales</taxon>
        <taxon>Pseudonocardiaceae</taxon>
        <taxon>Thermocrispum</taxon>
    </lineage>
</organism>
<sequence length="477" mass="51052">MRRSARLPAGPADDALRAVSRAADRGLLWFAMAGAFALRKGKLRRAGLRGAVAVAGASFFANVITKPLFPRRRPAAALLPARRRLRRRPTSSSFPSGHSASAAAFVTAAAMESPLAGAVAVPLAAAVAYSRVHTGVHWPSDVAAGVLIGGAVAAATRHWWPLHPSEPARSEHPADAPVMPDGVDMVALVNPKSGDDGDDPTALTRVAWPLATFVQPEQGRDIVEQLQQLIDERAAQGRPVRALAVAGGDGTVAAVASVAAENKLPLVLIPAGTLNHFARDVGVQSVRDADEATEAGTAIGVDLGEVTTFGDDGTSRRWFLNTAGIGGYPEMVRLREVLEKHYPKWIAGVIAMVRTLRHASPIRVLLNGQEHLVWMIFVGNGSYHPKGFAPSSRPAMDSGKLDVRYLRADVPYSRARFVLASITNTLATSHVYRQYDLPELEVRLLDGNRRVATDGEVGPLGNRFVFRSRSDALTVYR</sequence>
<evidence type="ECO:0000256" key="6">
    <source>
        <dbReference type="ARBA" id="ARBA00023136"/>
    </source>
</evidence>
<keyword evidence="5 7" id="KW-1133">Transmembrane helix</keyword>
<dbReference type="SUPFAM" id="SSF111331">
    <property type="entry name" value="NAD kinase/diacylglycerol kinase-like"/>
    <property type="match status" value="1"/>
</dbReference>
<reference evidence="9 11" key="3">
    <citation type="journal article" date="2021" name="BMC Genomics">
        <title>Genome-resolved metagenome and metatranscriptome analyses of thermophilic composting reveal key bacterial players and their metabolic interactions.</title>
        <authorList>
            <person name="Braga L.P.P."/>
            <person name="Pereira R.V."/>
            <person name="Martins L.F."/>
            <person name="Moura L.M.S."/>
            <person name="Sanchez F.B."/>
            <person name="Patane J.S.L."/>
            <person name="da Silva A.M."/>
            <person name="Setubal J.C."/>
        </authorList>
    </citation>
    <scope>NUCLEOTIDE SEQUENCE [LARGE SCALE GENOMIC DNA]</scope>
    <source>
        <strain evidence="9">ZC4RG45</strain>
    </source>
</reference>
<evidence type="ECO:0000256" key="5">
    <source>
        <dbReference type="ARBA" id="ARBA00022989"/>
    </source>
</evidence>
<name>A0A2W4J8U6_9PSEU</name>
<dbReference type="Proteomes" id="UP000249324">
    <property type="component" value="Unassembled WGS sequence"/>
</dbReference>
<dbReference type="Gene3D" id="2.60.200.40">
    <property type="match status" value="1"/>
</dbReference>
<dbReference type="InterPro" id="IPR001206">
    <property type="entry name" value="Diacylglycerol_kinase_cat_dom"/>
</dbReference>
<dbReference type="AlphaFoldDB" id="A0A2W4J8U6"/>
<dbReference type="Gene3D" id="1.20.144.10">
    <property type="entry name" value="Phosphatidic acid phosphatase type 2/haloperoxidase"/>
    <property type="match status" value="1"/>
</dbReference>
<dbReference type="InterPro" id="IPR017438">
    <property type="entry name" value="ATP-NAD_kinase_N"/>
</dbReference>
<feature type="domain" description="DAGKc" evidence="8">
    <location>
        <begin position="180"/>
        <end position="310"/>
    </location>
</feature>
<evidence type="ECO:0000256" key="7">
    <source>
        <dbReference type="SAM" id="Phobius"/>
    </source>
</evidence>
<comment type="caution">
    <text evidence="10">The sequence shown here is derived from an EMBL/GenBank/DDBJ whole genome shotgun (WGS) entry which is preliminary data.</text>
</comment>
<dbReference type="InterPro" id="IPR000326">
    <property type="entry name" value="PAP2/HPO"/>
</dbReference>
<reference evidence="10" key="1">
    <citation type="submission" date="2018-05" db="EMBL/GenBank/DDBJ databases">
        <authorList>
            <person name="Lanie J.A."/>
            <person name="Ng W.-L."/>
            <person name="Kazmierczak K.M."/>
            <person name="Andrzejewski T.M."/>
            <person name="Davidsen T.M."/>
            <person name="Wayne K.J."/>
            <person name="Tettelin H."/>
            <person name="Glass J.I."/>
            <person name="Rusch D."/>
            <person name="Podicherti R."/>
            <person name="Tsui H.-C.T."/>
            <person name="Winkler M.E."/>
        </authorList>
    </citation>
    <scope>NUCLEOTIDE SEQUENCE</scope>
    <source>
        <strain evidence="10">ZC4RG45</strain>
    </source>
</reference>
<dbReference type="InterPro" id="IPR036938">
    <property type="entry name" value="PAP2/HPO_sf"/>
</dbReference>
<dbReference type="EMBL" id="QGUI01000462">
    <property type="protein sequence ID" value="PZM95592.1"/>
    <property type="molecule type" value="Genomic_DNA"/>
</dbReference>
<feature type="transmembrane region" description="Helical" evidence="7">
    <location>
        <begin position="46"/>
        <end position="64"/>
    </location>
</feature>
<dbReference type="GO" id="GO:0016787">
    <property type="term" value="F:hydrolase activity"/>
    <property type="evidence" value="ECO:0007669"/>
    <property type="project" value="UniProtKB-KW"/>
</dbReference>
<dbReference type="EMBL" id="QGUI02000042">
    <property type="protein sequence ID" value="MFO7191660.1"/>
    <property type="molecule type" value="Genomic_DNA"/>
</dbReference>
<dbReference type="STRING" id="1111738.GCA_000427905_01998"/>
<dbReference type="SUPFAM" id="SSF48317">
    <property type="entry name" value="Acid phosphatase/Vanadium-dependent haloperoxidase"/>
    <property type="match status" value="1"/>
</dbReference>
<dbReference type="Gene3D" id="3.40.50.10330">
    <property type="entry name" value="Probable inorganic polyphosphate/atp-NAD kinase, domain 1"/>
    <property type="match status" value="1"/>
</dbReference>
<dbReference type="Pfam" id="PF00781">
    <property type="entry name" value="DAGK_cat"/>
    <property type="match status" value="1"/>
</dbReference>
<dbReference type="InterPro" id="IPR016064">
    <property type="entry name" value="NAD/diacylglycerol_kinase_sf"/>
</dbReference>
<comment type="subcellular location">
    <subcellularLocation>
        <location evidence="1">Cell membrane</location>
        <topology evidence="1">Multi-pass membrane protein</topology>
    </subcellularLocation>
</comment>
<evidence type="ECO:0000256" key="3">
    <source>
        <dbReference type="ARBA" id="ARBA00022692"/>
    </source>
</evidence>
<keyword evidence="4" id="KW-0378">Hydrolase</keyword>
<accession>A0A2W4J8U6</accession>
<dbReference type="PROSITE" id="PS50146">
    <property type="entry name" value="DAGK"/>
    <property type="match status" value="1"/>
</dbReference>
<dbReference type="GO" id="GO:0005886">
    <property type="term" value="C:plasma membrane"/>
    <property type="evidence" value="ECO:0007669"/>
    <property type="project" value="UniProtKB-SubCell"/>
</dbReference>
<reference evidence="9" key="2">
    <citation type="submission" date="2018-05" db="EMBL/GenBank/DDBJ databases">
        <authorList>
            <person name="Moura L."/>
            <person name="Setubal J.C."/>
        </authorList>
    </citation>
    <scope>NUCLEOTIDE SEQUENCE</scope>
    <source>
        <strain evidence="9">ZC4RG45</strain>
    </source>
</reference>
<gene>
    <name evidence="9" type="ORF">DIU77_005410</name>
    <name evidence="10" type="ORF">DIU77_12135</name>
</gene>
<dbReference type="PANTHER" id="PTHR14969">
    <property type="entry name" value="SPHINGOSINE-1-PHOSPHATE PHOSPHOHYDROLASE"/>
    <property type="match status" value="1"/>
</dbReference>
<evidence type="ECO:0000313" key="9">
    <source>
        <dbReference type="EMBL" id="MFO7191660.1"/>
    </source>
</evidence>
<dbReference type="SMART" id="SM00014">
    <property type="entry name" value="acidPPc"/>
    <property type="match status" value="1"/>
</dbReference>
<keyword evidence="6 7" id="KW-0472">Membrane</keyword>
<evidence type="ECO:0000313" key="11">
    <source>
        <dbReference type="Proteomes" id="UP000249324"/>
    </source>
</evidence>
<evidence type="ECO:0000256" key="2">
    <source>
        <dbReference type="ARBA" id="ARBA00022475"/>
    </source>
</evidence>
<dbReference type="GO" id="GO:0016301">
    <property type="term" value="F:kinase activity"/>
    <property type="evidence" value="ECO:0007669"/>
    <property type="project" value="InterPro"/>
</dbReference>
<evidence type="ECO:0000259" key="8">
    <source>
        <dbReference type="PROSITE" id="PS50146"/>
    </source>
</evidence>
<evidence type="ECO:0000256" key="4">
    <source>
        <dbReference type="ARBA" id="ARBA00022801"/>
    </source>
</evidence>
<dbReference type="CDD" id="cd01610">
    <property type="entry name" value="PAP2_like"/>
    <property type="match status" value="1"/>
</dbReference>
<protein>
    <submittedName>
        <fullName evidence="10">Glycerophosphatase</fullName>
    </submittedName>
    <submittedName>
        <fullName evidence="9">Phosphatase PAP2 family protein</fullName>
    </submittedName>
</protein>
<dbReference type="PANTHER" id="PTHR14969:SF62">
    <property type="entry name" value="DECAPRENYLPHOSPHORYL-5-PHOSPHORIBOSE PHOSPHATASE RV3807C-RELATED"/>
    <property type="match status" value="1"/>
</dbReference>
<keyword evidence="3 7" id="KW-0812">Transmembrane</keyword>